<protein>
    <submittedName>
        <fullName evidence="2">Uncharacterized protein</fullName>
    </submittedName>
</protein>
<feature type="region of interest" description="Disordered" evidence="1">
    <location>
        <begin position="302"/>
        <end position="394"/>
    </location>
</feature>
<dbReference type="Proteomes" id="UP000019487">
    <property type="component" value="Unassembled WGS sequence"/>
</dbReference>
<reference evidence="2 3" key="1">
    <citation type="journal article" date="2014" name="Genome Announc.">
        <title>Draft genome sequence of Sclerotinia borealis, a psychrophilic plant pathogenic fungus.</title>
        <authorList>
            <person name="Mardanov A.V."/>
            <person name="Beletsky A.V."/>
            <person name="Kadnikov V.V."/>
            <person name="Ignatov A.N."/>
            <person name="Ravin N.V."/>
        </authorList>
    </citation>
    <scope>NUCLEOTIDE SEQUENCE [LARGE SCALE GENOMIC DNA]</scope>
    <source>
        <strain evidence="3">F-4157</strain>
    </source>
</reference>
<organism evidence="2 3">
    <name type="scientific">Sclerotinia borealis (strain F-4128)</name>
    <dbReference type="NCBI Taxonomy" id="1432307"/>
    <lineage>
        <taxon>Eukaryota</taxon>
        <taxon>Fungi</taxon>
        <taxon>Dikarya</taxon>
        <taxon>Ascomycota</taxon>
        <taxon>Pezizomycotina</taxon>
        <taxon>Leotiomycetes</taxon>
        <taxon>Helotiales</taxon>
        <taxon>Sclerotiniaceae</taxon>
        <taxon>Sclerotinia</taxon>
    </lineage>
</organism>
<dbReference type="EMBL" id="AYSA01000066">
    <property type="protein sequence ID" value="ESZ97836.1"/>
    <property type="molecule type" value="Genomic_DNA"/>
</dbReference>
<feature type="compositionally biased region" description="Pro residues" evidence="1">
    <location>
        <begin position="376"/>
        <end position="391"/>
    </location>
</feature>
<feature type="compositionally biased region" description="Low complexity" evidence="1">
    <location>
        <begin position="558"/>
        <end position="575"/>
    </location>
</feature>
<feature type="region of interest" description="Disordered" evidence="1">
    <location>
        <begin position="511"/>
        <end position="539"/>
    </location>
</feature>
<comment type="caution">
    <text evidence="2">The sequence shown here is derived from an EMBL/GenBank/DDBJ whole genome shotgun (WGS) entry which is preliminary data.</text>
</comment>
<dbReference type="AlphaFoldDB" id="W9CPT2"/>
<feature type="compositionally biased region" description="Basic and acidic residues" evidence="1">
    <location>
        <begin position="13"/>
        <end position="26"/>
    </location>
</feature>
<evidence type="ECO:0000313" key="3">
    <source>
        <dbReference type="Proteomes" id="UP000019487"/>
    </source>
</evidence>
<name>W9CPT2_SCLBF</name>
<dbReference type="HOGENOM" id="CLU_489139_0_0_1"/>
<keyword evidence="3" id="KW-1185">Reference proteome</keyword>
<evidence type="ECO:0000313" key="2">
    <source>
        <dbReference type="EMBL" id="ESZ97836.1"/>
    </source>
</evidence>
<dbReference type="OrthoDB" id="5430411at2759"/>
<feature type="region of interest" description="Disordered" evidence="1">
    <location>
        <begin position="1"/>
        <end position="72"/>
    </location>
</feature>
<feature type="compositionally biased region" description="Basic residues" evidence="1">
    <location>
        <begin position="93"/>
        <end position="108"/>
    </location>
</feature>
<gene>
    <name evidence="2" type="ORF">SBOR_1781</name>
</gene>
<feature type="region of interest" description="Disordered" evidence="1">
    <location>
        <begin position="557"/>
        <end position="584"/>
    </location>
</feature>
<sequence>MMAPAEDATNAQKPDKLPKLHQEKPILPDTSVPKRPRLAPKPSVIVSEPSVVPPALTEDKSDADFSPGHAPGYIQWRRAPVLDLTNETEEQKRHRLNKRHAPKSKRGNRCIDDGTIDRSPALIGKPDPSKLIICFKTEETDEYTNEIIKSDVRHEYEDDEKGVKVDWDNSKSIQALNNWRSQVIRRAIGKAYDSKEFWTVQEQKIITGIVLDYLNAGKDIDWRQIAHEYNSLTRDIAQDEGTPGATRRYRCQGNDKAPREAITISMPLREHRYIPQRSEWVLRREMGYFLAPDAIAAMNRLRSSSRPERNGHPPVRSNQEEKQVTRQAKGEAVTQESSEQEDSFISSTYDNDRSILNSPFETTPDPPSLPLTHPRPLQPRPVVIPQPIAEPPPRRYKKRTVYNEEIVYDEPSSELNRPPISSSAIQTMGGRQQALDTLAEQATIMYNHLPETKKWTAPRPIAPALINFRPSFAASDPSRSISFEQITSSPAASLNDESPVRASAARTLSANLTQRRKLPSGRGQHPVSSPSTPYAPPAGATMVPILAVHRRLQDEAAVKAAVDAADAADANAKKSAPSEPILEL</sequence>
<evidence type="ECO:0000256" key="1">
    <source>
        <dbReference type="SAM" id="MobiDB-lite"/>
    </source>
</evidence>
<accession>W9CPT2</accession>
<proteinExistence type="predicted"/>
<feature type="compositionally biased region" description="Low complexity" evidence="1">
    <location>
        <begin position="42"/>
        <end position="54"/>
    </location>
</feature>
<feature type="region of interest" description="Disordered" evidence="1">
    <location>
        <begin position="87"/>
        <end position="113"/>
    </location>
</feature>
<feature type="compositionally biased region" description="Polar residues" evidence="1">
    <location>
        <begin position="343"/>
        <end position="361"/>
    </location>
</feature>